<name>A0A7W8E8F2_9BACT</name>
<feature type="transmembrane region" description="Helical" evidence="1">
    <location>
        <begin position="49"/>
        <end position="69"/>
    </location>
</feature>
<keyword evidence="1" id="KW-1133">Transmembrane helix</keyword>
<evidence type="ECO:0000256" key="1">
    <source>
        <dbReference type="SAM" id="Phobius"/>
    </source>
</evidence>
<accession>A0A7W8E8F2</accession>
<gene>
    <name evidence="2" type="ORF">HDF15_001069</name>
</gene>
<dbReference type="AlphaFoldDB" id="A0A7W8E8F2"/>
<sequence>MMDQQQAQQFGGMIAGMMGIFMFIGVAALAFGIFLFWRIFTKAGMAGPLSLLILFPGIGYIVVLCILAFSDWKVVPAPAAQLYPPNYPPPPSFPSTTPPSTFPPQA</sequence>
<dbReference type="RefSeq" id="WP_184253397.1">
    <property type="nucleotide sequence ID" value="NZ_JACHIO010000004.1"/>
</dbReference>
<evidence type="ECO:0000313" key="2">
    <source>
        <dbReference type="EMBL" id="MBB5062732.1"/>
    </source>
</evidence>
<protein>
    <submittedName>
        <fullName evidence="2">Uncharacterized membrane protein YhaH (DUF805 family)</fullName>
    </submittedName>
</protein>
<keyword evidence="1" id="KW-0812">Transmembrane</keyword>
<reference evidence="2 3" key="1">
    <citation type="submission" date="2020-08" db="EMBL/GenBank/DDBJ databases">
        <title>Genomic Encyclopedia of Type Strains, Phase IV (KMG-V): Genome sequencing to study the core and pangenomes of soil and plant-associated prokaryotes.</title>
        <authorList>
            <person name="Whitman W."/>
        </authorList>
    </citation>
    <scope>NUCLEOTIDE SEQUENCE [LARGE SCALE GENOMIC DNA]</scope>
    <source>
        <strain evidence="2 3">X5P3</strain>
    </source>
</reference>
<dbReference type="EMBL" id="JACHIO010000004">
    <property type="protein sequence ID" value="MBB5062732.1"/>
    <property type="molecule type" value="Genomic_DNA"/>
</dbReference>
<organism evidence="2 3">
    <name type="scientific">Granulicella mallensis</name>
    <dbReference type="NCBI Taxonomy" id="940614"/>
    <lineage>
        <taxon>Bacteria</taxon>
        <taxon>Pseudomonadati</taxon>
        <taxon>Acidobacteriota</taxon>
        <taxon>Terriglobia</taxon>
        <taxon>Terriglobales</taxon>
        <taxon>Acidobacteriaceae</taxon>
        <taxon>Granulicella</taxon>
    </lineage>
</organism>
<evidence type="ECO:0000313" key="3">
    <source>
        <dbReference type="Proteomes" id="UP000584867"/>
    </source>
</evidence>
<keyword evidence="1" id="KW-0472">Membrane</keyword>
<dbReference type="Proteomes" id="UP000584867">
    <property type="component" value="Unassembled WGS sequence"/>
</dbReference>
<feature type="transmembrane region" description="Helical" evidence="1">
    <location>
        <begin position="12"/>
        <end position="37"/>
    </location>
</feature>
<proteinExistence type="predicted"/>
<comment type="caution">
    <text evidence="2">The sequence shown here is derived from an EMBL/GenBank/DDBJ whole genome shotgun (WGS) entry which is preliminary data.</text>
</comment>